<dbReference type="EMBL" id="HG002185">
    <property type="protein sequence ID" value="CDF40479.1"/>
    <property type="molecule type" value="Genomic_DNA"/>
</dbReference>
<name>R7QQV1_CHOCR</name>
<keyword evidence="2" id="KW-1185">Reference proteome</keyword>
<proteinExistence type="predicted"/>
<dbReference type="GeneID" id="17318464"/>
<sequence length="48" mass="5212">MHALREPKGISETTLDDAGVVLSREDVIHACRTGASTAYAIVAIRYRP</sequence>
<evidence type="ECO:0000313" key="2">
    <source>
        <dbReference type="Proteomes" id="UP000012073"/>
    </source>
</evidence>
<dbReference type="AlphaFoldDB" id="R7QQV1"/>
<dbReference type="Proteomes" id="UP000012073">
    <property type="component" value="Unassembled WGS sequence"/>
</dbReference>
<dbReference type="KEGG" id="ccp:CHC_T00007221001"/>
<organism evidence="1 2">
    <name type="scientific">Chondrus crispus</name>
    <name type="common">Carrageen Irish moss</name>
    <name type="synonym">Polymorpha crispa</name>
    <dbReference type="NCBI Taxonomy" id="2769"/>
    <lineage>
        <taxon>Eukaryota</taxon>
        <taxon>Rhodophyta</taxon>
        <taxon>Florideophyceae</taxon>
        <taxon>Rhodymeniophycidae</taxon>
        <taxon>Gigartinales</taxon>
        <taxon>Gigartinaceae</taxon>
        <taxon>Chondrus</taxon>
    </lineage>
</organism>
<gene>
    <name evidence="1" type="ORF">CHC_T00007221001</name>
</gene>
<accession>R7QQV1</accession>
<reference evidence="2" key="1">
    <citation type="journal article" date="2013" name="Proc. Natl. Acad. Sci. U.S.A.">
        <title>Genome structure and metabolic features in the red seaweed Chondrus crispus shed light on evolution of the Archaeplastida.</title>
        <authorList>
            <person name="Collen J."/>
            <person name="Porcel B."/>
            <person name="Carre W."/>
            <person name="Ball S.G."/>
            <person name="Chaparro C."/>
            <person name="Tonon T."/>
            <person name="Barbeyron T."/>
            <person name="Michel G."/>
            <person name="Noel B."/>
            <person name="Valentin K."/>
            <person name="Elias M."/>
            <person name="Artiguenave F."/>
            <person name="Arun A."/>
            <person name="Aury J.M."/>
            <person name="Barbosa-Neto J.F."/>
            <person name="Bothwell J.H."/>
            <person name="Bouget F.Y."/>
            <person name="Brillet L."/>
            <person name="Cabello-Hurtado F."/>
            <person name="Capella-Gutierrez S."/>
            <person name="Charrier B."/>
            <person name="Cladiere L."/>
            <person name="Cock J.M."/>
            <person name="Coelho S.M."/>
            <person name="Colleoni C."/>
            <person name="Czjzek M."/>
            <person name="Da Silva C."/>
            <person name="Delage L."/>
            <person name="Denoeud F."/>
            <person name="Deschamps P."/>
            <person name="Dittami S.M."/>
            <person name="Gabaldon T."/>
            <person name="Gachon C.M."/>
            <person name="Groisillier A."/>
            <person name="Herve C."/>
            <person name="Jabbari K."/>
            <person name="Katinka M."/>
            <person name="Kloareg B."/>
            <person name="Kowalczyk N."/>
            <person name="Labadie K."/>
            <person name="Leblanc C."/>
            <person name="Lopez P.J."/>
            <person name="McLachlan D.H."/>
            <person name="Meslet-Cladiere L."/>
            <person name="Moustafa A."/>
            <person name="Nehr Z."/>
            <person name="Nyvall Collen P."/>
            <person name="Panaud O."/>
            <person name="Partensky F."/>
            <person name="Poulain J."/>
            <person name="Rensing S.A."/>
            <person name="Rousvoal S."/>
            <person name="Samson G."/>
            <person name="Symeonidi A."/>
            <person name="Weissenbach J."/>
            <person name="Zambounis A."/>
            <person name="Wincker P."/>
            <person name="Boyen C."/>
        </authorList>
    </citation>
    <scope>NUCLEOTIDE SEQUENCE [LARGE SCALE GENOMIC DNA]</scope>
    <source>
        <strain evidence="2">cv. Stackhouse</strain>
    </source>
</reference>
<dbReference type="Gramene" id="CDF40479">
    <property type="protein sequence ID" value="CDF40479"/>
    <property type="gene ID" value="CHC_T00007221001"/>
</dbReference>
<evidence type="ECO:0000313" key="1">
    <source>
        <dbReference type="EMBL" id="CDF40479.1"/>
    </source>
</evidence>
<dbReference type="RefSeq" id="XP_005710773.1">
    <property type="nucleotide sequence ID" value="XM_005710716.1"/>
</dbReference>
<protein>
    <submittedName>
        <fullName evidence="1">Uncharacterized protein</fullName>
    </submittedName>
</protein>